<sequence>MNCREHYSGKMPTDLVVRIQSPEHGTKRIQSSGSEKISNFLNKVQNEFQVGDIGWTVYKDRQKNFPIRTSRVKTLANYDIHHGDMLFLSFESDASSRQTQDSVVASTSTAIPVDSKKYSANSTVSNSSTVPHLPHKSIVLDEVDEILEKEDGKVERQRNEQLCHHGPQGKCLHCAALEPYDEEVMKSCKPPTKFFSFHSYLRKLTGGVDKGKFANLEDITCKIKDGCTEHPPWPHGICTKCQPNAVTLNRQIYRHVDNIMFENPKIAERFLNYWRSTGRQRLGILYGKYEVHKDVPLGIKATIFAIYEPPQESSKNRIQIMKDENDELVKSIAEKMGLHPIGWIFTDLMAEDLKKATVKHYRGNQDSHYLSAEECIMAAEFQNKYPNPCQYSAEGKFGSKCVTVVVTGDSKNQVHFEGYQVSNQCMALVRDNCLIPTKDAPELGYVKESSSKQFVPDVFYKVKDEYGNEVIELARPLPVEYLLVDIPCAFPVCPRSFFNVSASKPFPVENRESLGEIQDFNALVQYMEQFQPNDFLEAMSDFHLLLFLATCDMLPLKETISIILEAVKTKDKNLAHKFKKSEEWATVEEMMAAQAMPMEESSAVNFVGGAEASNTTVPDLPGVGGAGSSGSGGSSWACAYCTYINRSGDAACEMCSLPP</sequence>
<dbReference type="InterPro" id="IPR001876">
    <property type="entry name" value="Znf_RanBP2"/>
</dbReference>
<evidence type="ECO:0000313" key="8">
    <source>
        <dbReference type="EMBL" id="CAI9726215.1"/>
    </source>
</evidence>
<dbReference type="GO" id="GO:0005634">
    <property type="term" value="C:nucleus"/>
    <property type="evidence" value="ECO:0007669"/>
    <property type="project" value="TreeGrafter"/>
</dbReference>
<dbReference type="Proteomes" id="UP001162480">
    <property type="component" value="Chromosome 7"/>
</dbReference>
<protein>
    <recommendedName>
        <fullName evidence="6">Nuclear protein localization protein 4 homolog</fullName>
    </recommendedName>
</protein>
<evidence type="ECO:0000256" key="5">
    <source>
        <dbReference type="ARBA" id="ARBA00060618"/>
    </source>
</evidence>
<dbReference type="InterPro" id="IPR037518">
    <property type="entry name" value="MPN"/>
</dbReference>
<keyword evidence="4" id="KW-0862">Zinc</keyword>
<dbReference type="SUPFAM" id="SSF90209">
    <property type="entry name" value="Ran binding protein zinc finger-like"/>
    <property type="match status" value="1"/>
</dbReference>
<evidence type="ECO:0000259" key="7">
    <source>
        <dbReference type="PROSITE" id="PS50249"/>
    </source>
</evidence>
<dbReference type="GO" id="GO:0006511">
    <property type="term" value="P:ubiquitin-dependent protein catabolic process"/>
    <property type="evidence" value="ECO:0007669"/>
    <property type="project" value="InterPro"/>
</dbReference>
<comment type="similarity">
    <text evidence="1">Belongs to the NPL4 family.</text>
</comment>
<dbReference type="SMART" id="SM00547">
    <property type="entry name" value="ZnF_RBZ"/>
    <property type="match status" value="1"/>
</dbReference>
<feature type="domain" description="MPN" evidence="7">
    <location>
        <begin position="259"/>
        <end position="397"/>
    </location>
</feature>
<evidence type="ECO:0000256" key="1">
    <source>
        <dbReference type="ARBA" id="ARBA00011025"/>
    </source>
</evidence>
<dbReference type="InterPro" id="IPR024682">
    <property type="entry name" value="Npl4_Ub-like_dom"/>
</dbReference>
<gene>
    <name evidence="8" type="ORF">OCTVUL_1B031073</name>
</gene>
<dbReference type="PROSITE" id="PS01358">
    <property type="entry name" value="ZF_RANBP2_1"/>
    <property type="match status" value="1"/>
</dbReference>
<dbReference type="PANTHER" id="PTHR12710:SF0">
    <property type="entry name" value="NUCLEAR PROTEIN LOCALIZATION PROTEIN 4 HOMOLOG"/>
    <property type="match status" value="1"/>
</dbReference>
<dbReference type="FunFam" id="3.40.140.10:FF:000012">
    <property type="entry name" value="nuclear protein localization protein 4 homolog"/>
    <property type="match status" value="1"/>
</dbReference>
<dbReference type="InterPro" id="IPR016563">
    <property type="entry name" value="Npl4"/>
</dbReference>
<dbReference type="Gene3D" id="3.10.20.90">
    <property type="entry name" value="Phosphatidylinositol 3-kinase Catalytic Subunit, Chain A, domain 1"/>
    <property type="match status" value="1"/>
</dbReference>
<dbReference type="Gene3D" id="2.30.30.380">
    <property type="entry name" value="Zn-finger domain of Sec23/24"/>
    <property type="match status" value="1"/>
</dbReference>
<comment type="pathway">
    <text evidence="5">Protein degradation; proteasomal ubiquitin-dependent pathway.</text>
</comment>
<dbReference type="InterPro" id="IPR007717">
    <property type="entry name" value="NPL4_C"/>
</dbReference>
<dbReference type="Pfam" id="PF11543">
    <property type="entry name" value="UN_NPL4"/>
    <property type="match status" value="1"/>
</dbReference>
<evidence type="ECO:0000256" key="6">
    <source>
        <dbReference type="ARBA" id="ARBA00074519"/>
    </source>
</evidence>
<dbReference type="Pfam" id="PF05020">
    <property type="entry name" value="zf-NPL4"/>
    <property type="match status" value="1"/>
</dbReference>
<organism evidence="8 9">
    <name type="scientific">Octopus vulgaris</name>
    <name type="common">Common octopus</name>
    <dbReference type="NCBI Taxonomy" id="6645"/>
    <lineage>
        <taxon>Eukaryota</taxon>
        <taxon>Metazoa</taxon>
        <taxon>Spiralia</taxon>
        <taxon>Lophotrochozoa</taxon>
        <taxon>Mollusca</taxon>
        <taxon>Cephalopoda</taxon>
        <taxon>Coleoidea</taxon>
        <taxon>Octopodiformes</taxon>
        <taxon>Octopoda</taxon>
        <taxon>Incirrata</taxon>
        <taxon>Octopodidae</taxon>
        <taxon>Octopus</taxon>
    </lineage>
</organism>
<dbReference type="GO" id="GO:0043130">
    <property type="term" value="F:ubiquitin binding"/>
    <property type="evidence" value="ECO:0007669"/>
    <property type="project" value="TreeGrafter"/>
</dbReference>
<reference evidence="8" key="1">
    <citation type="submission" date="2023-08" db="EMBL/GenBank/DDBJ databases">
        <authorList>
            <person name="Alioto T."/>
            <person name="Alioto T."/>
            <person name="Gomez Garrido J."/>
        </authorList>
    </citation>
    <scope>NUCLEOTIDE SEQUENCE</scope>
</reference>
<dbReference type="GO" id="GO:0031625">
    <property type="term" value="F:ubiquitin protein ligase binding"/>
    <property type="evidence" value="ECO:0007669"/>
    <property type="project" value="TreeGrafter"/>
</dbReference>
<name>A0AA36F6P6_OCTVU</name>
<evidence type="ECO:0000313" key="9">
    <source>
        <dbReference type="Proteomes" id="UP001162480"/>
    </source>
</evidence>
<dbReference type="InterPro" id="IPR036443">
    <property type="entry name" value="Znf_RanBP2_sf"/>
</dbReference>
<accession>A0AA36F6P6</accession>
<dbReference type="InterPro" id="IPR007716">
    <property type="entry name" value="NPL4_Zn-bd_put"/>
</dbReference>
<dbReference type="PIRSF" id="PIRSF010052">
    <property type="entry name" value="Polyub_prc_Npl4"/>
    <property type="match status" value="1"/>
</dbReference>
<dbReference type="AlphaFoldDB" id="A0AA36F6P6"/>
<dbReference type="EMBL" id="OX597820">
    <property type="protein sequence ID" value="CAI9726215.1"/>
    <property type="molecule type" value="Genomic_DNA"/>
</dbReference>
<dbReference type="CDD" id="cd08061">
    <property type="entry name" value="MPN_NPL4"/>
    <property type="match status" value="1"/>
</dbReference>
<dbReference type="GO" id="GO:0008270">
    <property type="term" value="F:zinc ion binding"/>
    <property type="evidence" value="ECO:0007669"/>
    <property type="project" value="UniProtKB-KW"/>
</dbReference>
<evidence type="ECO:0000256" key="4">
    <source>
        <dbReference type="ARBA" id="ARBA00022833"/>
    </source>
</evidence>
<proteinExistence type="inferred from homology"/>
<dbReference type="PROSITE" id="PS50249">
    <property type="entry name" value="MPN"/>
    <property type="match status" value="1"/>
</dbReference>
<keyword evidence="2" id="KW-0479">Metal-binding</keyword>
<keyword evidence="3" id="KW-0863">Zinc-finger</keyword>
<dbReference type="PANTHER" id="PTHR12710">
    <property type="entry name" value="NUCLEAR PROTEIN LOCALIZATION 4"/>
    <property type="match status" value="1"/>
</dbReference>
<keyword evidence="9" id="KW-1185">Reference proteome</keyword>
<evidence type="ECO:0000256" key="3">
    <source>
        <dbReference type="ARBA" id="ARBA00022771"/>
    </source>
</evidence>
<evidence type="ECO:0000256" key="2">
    <source>
        <dbReference type="ARBA" id="ARBA00022723"/>
    </source>
</evidence>
<dbReference type="Pfam" id="PF05021">
    <property type="entry name" value="NPL4"/>
    <property type="match status" value="1"/>
</dbReference>
<dbReference type="Gene3D" id="3.40.140.10">
    <property type="entry name" value="Cytidine Deaminase, domain 2"/>
    <property type="match status" value="1"/>
</dbReference>